<sequence>MTSERDGVRRVLRRVLRPPEPEIGRVDDPRERRAIIVELLLVGVLTFGFSAVRALLSLLENALTTGVGGTTVALNPVASSVPVIDAIRQGMSVVSLLAIGGLGAYLLWRSGIGLRRIGLGRPARADVPPSILLAAVIGLPGLALVAVSQAMGWNSTLAVAPTDDLWWRIPVLALKSFGNGFAEEIVVVGYFLTRLRQLGLGANSSLWCSAVLRGGYHAYQGLGAAAGNVVMGLVYGRWFQVTNRLWPLVFAHALIDTIAFAGYPILVRAGVIG</sequence>
<keyword evidence="4" id="KW-1185">Reference proteome</keyword>
<evidence type="ECO:0000256" key="1">
    <source>
        <dbReference type="SAM" id="Phobius"/>
    </source>
</evidence>
<keyword evidence="1" id="KW-0472">Membrane</keyword>
<keyword evidence="1" id="KW-0812">Transmembrane</keyword>
<name>A0ABZ2U563_9ACTN</name>
<feature type="transmembrane region" description="Helical" evidence="1">
    <location>
        <begin position="35"/>
        <end position="56"/>
    </location>
</feature>
<reference evidence="3 4" key="1">
    <citation type="journal article" date="2023" name="Virus Evol.">
        <title>Computational host range prediction-The good, the bad, and the ugly.</title>
        <authorList>
            <person name="Howell A.A."/>
            <person name="Versoza C.J."/>
            <person name="Pfeifer S.P."/>
        </authorList>
    </citation>
    <scope>NUCLEOTIDE SEQUENCE [LARGE SCALE GENOMIC DNA]</scope>
    <source>
        <strain evidence="3 4">1610/1b</strain>
    </source>
</reference>
<accession>A0ABZ2U563</accession>
<evidence type="ECO:0000313" key="4">
    <source>
        <dbReference type="Proteomes" id="UP001479933"/>
    </source>
</evidence>
<proteinExistence type="predicted"/>
<dbReference type="EMBL" id="CP136137">
    <property type="protein sequence ID" value="WYY08717.1"/>
    <property type="molecule type" value="Genomic_DNA"/>
</dbReference>
<gene>
    <name evidence="3" type="ORF">RVF87_06570</name>
</gene>
<dbReference type="Proteomes" id="UP001479933">
    <property type="component" value="Chromosome"/>
</dbReference>
<organism evidence="3 4">
    <name type="scientific">Gordonia hydrophobica</name>
    <dbReference type="NCBI Taxonomy" id="40516"/>
    <lineage>
        <taxon>Bacteria</taxon>
        <taxon>Bacillati</taxon>
        <taxon>Actinomycetota</taxon>
        <taxon>Actinomycetes</taxon>
        <taxon>Mycobacteriales</taxon>
        <taxon>Gordoniaceae</taxon>
        <taxon>Gordonia</taxon>
    </lineage>
</organism>
<dbReference type="Pfam" id="PF02517">
    <property type="entry name" value="Rce1-like"/>
    <property type="match status" value="1"/>
</dbReference>
<feature type="transmembrane region" description="Helical" evidence="1">
    <location>
        <begin position="245"/>
        <end position="266"/>
    </location>
</feature>
<dbReference type="RefSeq" id="WP_066170797.1">
    <property type="nucleotide sequence ID" value="NZ_CP136137.1"/>
</dbReference>
<evidence type="ECO:0000259" key="2">
    <source>
        <dbReference type="Pfam" id="PF02517"/>
    </source>
</evidence>
<feature type="transmembrane region" description="Helical" evidence="1">
    <location>
        <begin position="129"/>
        <end position="151"/>
    </location>
</feature>
<protein>
    <submittedName>
        <fullName evidence="3">CPBP family intramembrane glutamic endopeptidase</fullName>
        <ecNumber evidence="3">3.4.-.-</ecNumber>
    </submittedName>
</protein>
<feature type="domain" description="CAAX prenyl protease 2/Lysostaphin resistance protein A-like" evidence="2">
    <location>
        <begin position="166"/>
        <end position="257"/>
    </location>
</feature>
<feature type="transmembrane region" description="Helical" evidence="1">
    <location>
        <begin position="86"/>
        <end position="108"/>
    </location>
</feature>
<dbReference type="InterPro" id="IPR003675">
    <property type="entry name" value="Rce1/LyrA-like_dom"/>
</dbReference>
<evidence type="ECO:0000313" key="3">
    <source>
        <dbReference type="EMBL" id="WYY08717.1"/>
    </source>
</evidence>
<keyword evidence="3" id="KW-0378">Hydrolase</keyword>
<keyword evidence="1" id="KW-1133">Transmembrane helix</keyword>
<dbReference type="GO" id="GO:0016787">
    <property type="term" value="F:hydrolase activity"/>
    <property type="evidence" value="ECO:0007669"/>
    <property type="project" value="UniProtKB-KW"/>
</dbReference>
<dbReference type="EC" id="3.4.-.-" evidence="3"/>